<dbReference type="SUPFAM" id="SSF55874">
    <property type="entry name" value="ATPase domain of HSP90 chaperone/DNA topoisomerase II/histidine kinase"/>
    <property type="match status" value="1"/>
</dbReference>
<dbReference type="InterPro" id="IPR032834">
    <property type="entry name" value="NatK-like_C"/>
</dbReference>
<keyword evidence="4" id="KW-1185">Reference proteome</keyword>
<feature type="domain" description="Sensor histidine kinase NatK-like C-terminal" evidence="2">
    <location>
        <begin position="365"/>
        <end position="471"/>
    </location>
</feature>
<dbReference type="Gene3D" id="3.30.565.10">
    <property type="entry name" value="Histidine kinase-like ATPase, C-terminal domain"/>
    <property type="match status" value="1"/>
</dbReference>
<dbReference type="RefSeq" id="WP_029160704.1">
    <property type="nucleotide sequence ID" value="NZ_CP009933.1"/>
</dbReference>
<dbReference type="Pfam" id="PF14501">
    <property type="entry name" value="HATPase_c_5"/>
    <property type="match status" value="1"/>
</dbReference>
<dbReference type="EMBL" id="CP009933">
    <property type="protein sequence ID" value="AKA70583.1"/>
    <property type="molecule type" value="Genomic_DNA"/>
</dbReference>
<feature type="transmembrane region" description="Helical" evidence="1">
    <location>
        <begin position="12"/>
        <end position="29"/>
    </location>
</feature>
<dbReference type="STRING" id="1548.CSCA_3458"/>
<protein>
    <submittedName>
        <fullName evidence="3">Membrane associated histidine kinase-like ATPase</fullName>
    </submittedName>
</protein>
<evidence type="ECO:0000313" key="3">
    <source>
        <dbReference type="EMBL" id="AKA70583.1"/>
    </source>
</evidence>
<feature type="transmembrane region" description="Helical" evidence="1">
    <location>
        <begin position="136"/>
        <end position="164"/>
    </location>
</feature>
<feature type="transmembrane region" description="Helical" evidence="1">
    <location>
        <begin position="227"/>
        <end position="247"/>
    </location>
</feature>
<keyword evidence="3" id="KW-0418">Kinase</keyword>
<keyword evidence="3" id="KW-0808">Transferase</keyword>
<dbReference type="HOGENOM" id="CLU_020211_2_1_9"/>
<dbReference type="Proteomes" id="UP000033115">
    <property type="component" value="Chromosome"/>
</dbReference>
<feature type="transmembrane region" description="Helical" evidence="1">
    <location>
        <begin position="92"/>
        <end position="116"/>
    </location>
</feature>
<name>A0A0E3K287_CLOSL</name>
<dbReference type="GO" id="GO:0042802">
    <property type="term" value="F:identical protein binding"/>
    <property type="evidence" value="ECO:0007669"/>
    <property type="project" value="TreeGrafter"/>
</dbReference>
<keyword evidence="1" id="KW-1133">Transmembrane helix</keyword>
<evidence type="ECO:0000256" key="1">
    <source>
        <dbReference type="SAM" id="Phobius"/>
    </source>
</evidence>
<proteinExistence type="predicted"/>
<feature type="transmembrane region" description="Helical" evidence="1">
    <location>
        <begin position="41"/>
        <end position="60"/>
    </location>
</feature>
<dbReference type="PANTHER" id="PTHR40448">
    <property type="entry name" value="TWO-COMPONENT SENSOR HISTIDINE KINASE"/>
    <property type="match status" value="1"/>
</dbReference>
<gene>
    <name evidence="3" type="ORF">CSCA_3458</name>
</gene>
<dbReference type="GO" id="GO:0016301">
    <property type="term" value="F:kinase activity"/>
    <property type="evidence" value="ECO:0007669"/>
    <property type="project" value="UniProtKB-KW"/>
</dbReference>
<dbReference type="CDD" id="cd16935">
    <property type="entry name" value="HATPase_AgrC-ComD-like"/>
    <property type="match status" value="1"/>
</dbReference>
<organism evidence="3 4">
    <name type="scientific">Clostridium scatologenes</name>
    <dbReference type="NCBI Taxonomy" id="1548"/>
    <lineage>
        <taxon>Bacteria</taxon>
        <taxon>Bacillati</taxon>
        <taxon>Bacillota</taxon>
        <taxon>Clostridia</taxon>
        <taxon>Eubacteriales</taxon>
        <taxon>Clostridiaceae</taxon>
        <taxon>Clostridium</taxon>
    </lineage>
</organism>
<accession>A0A0E3K287</accession>
<keyword evidence="1" id="KW-0812">Transmembrane</keyword>
<dbReference type="KEGG" id="csq:CSCA_3458"/>
<reference evidence="3 4" key="1">
    <citation type="journal article" date="2015" name="J. Biotechnol.">
        <title>Complete genome sequence of a malodorant-producing acetogen, Clostridium scatologenes ATCC 25775(T).</title>
        <authorList>
            <person name="Zhu Z."/>
            <person name="Guo T."/>
            <person name="Zheng H."/>
            <person name="Song T."/>
            <person name="Ouyang P."/>
            <person name="Xie J."/>
        </authorList>
    </citation>
    <scope>NUCLEOTIDE SEQUENCE [LARGE SCALE GENOMIC DNA]</scope>
    <source>
        <strain evidence="3 4">ATCC 25775</strain>
    </source>
</reference>
<dbReference type="AlphaFoldDB" id="A0A0E3K287"/>
<evidence type="ECO:0000313" key="4">
    <source>
        <dbReference type="Proteomes" id="UP000033115"/>
    </source>
</evidence>
<sequence>MDQFLLKIVLEVLSNVKYLISAIFLYYFLHNFLKDKIRRQRDIIIPIVYFIYSVMFFWIYPSPDNILIDLLGMVLMFGIISIVYDTNVPIKVFLIVTFYAIKELCLLTSYSIFYFLQKNSFKLIGVNYFQNYHLLIKYYFALMEDIQIIIGIIFLLLFFILMYASIVYITKKFTYKNYDFNIKEILFLIMPALSAQFMSFMIFKIIFTTFNNNSKDFLYDKYPSFIFLIPAIGIVSLMGIAGTTVLFQNMIRLNEEKRNKVILEHQVLDLQNYTNQIQQMYNGIRGIKHDMRNHINNLKWLIAEGKYNEVEKYFSDISNTVNKLDFKFRTGNSVTDVIINDFYRKALKNNILFESDFTFPSSFQLDVFDISIILSNVLENALDACTKQSLKSKSFIVITSSKKKNLFFIDVKNSFQSQIKFDNTTKLPVSSKSDKSIHGIGLKNVQTVARKYFGDIDIEIKNTVFNVTVMLKKL</sequence>
<keyword evidence="1" id="KW-0472">Membrane</keyword>
<feature type="transmembrane region" description="Helical" evidence="1">
    <location>
        <begin position="66"/>
        <end position="85"/>
    </location>
</feature>
<dbReference type="InterPro" id="IPR036890">
    <property type="entry name" value="HATPase_C_sf"/>
</dbReference>
<dbReference type="PANTHER" id="PTHR40448:SF1">
    <property type="entry name" value="TWO-COMPONENT SENSOR HISTIDINE KINASE"/>
    <property type="match status" value="1"/>
</dbReference>
<evidence type="ECO:0000259" key="2">
    <source>
        <dbReference type="Pfam" id="PF14501"/>
    </source>
</evidence>
<feature type="transmembrane region" description="Helical" evidence="1">
    <location>
        <begin position="185"/>
        <end position="207"/>
    </location>
</feature>